<reference evidence="1 2" key="1">
    <citation type="journal article" date="2023" name="Sci. Data">
        <title>Genome assembly of the Korean intertidal mud-creeper Batillaria attramentaria.</title>
        <authorList>
            <person name="Patra A.K."/>
            <person name="Ho P.T."/>
            <person name="Jun S."/>
            <person name="Lee S.J."/>
            <person name="Kim Y."/>
            <person name="Won Y.J."/>
        </authorList>
    </citation>
    <scope>NUCLEOTIDE SEQUENCE [LARGE SCALE GENOMIC DNA]</scope>
    <source>
        <strain evidence="1">Wonlab-2016</strain>
    </source>
</reference>
<gene>
    <name evidence="1" type="ORF">BaRGS_00019642</name>
</gene>
<keyword evidence="2" id="KW-1185">Reference proteome</keyword>
<dbReference type="AlphaFoldDB" id="A0ABD0KPE8"/>
<evidence type="ECO:0000313" key="1">
    <source>
        <dbReference type="EMBL" id="KAK7489128.1"/>
    </source>
</evidence>
<organism evidence="1 2">
    <name type="scientific">Batillaria attramentaria</name>
    <dbReference type="NCBI Taxonomy" id="370345"/>
    <lineage>
        <taxon>Eukaryota</taxon>
        <taxon>Metazoa</taxon>
        <taxon>Spiralia</taxon>
        <taxon>Lophotrochozoa</taxon>
        <taxon>Mollusca</taxon>
        <taxon>Gastropoda</taxon>
        <taxon>Caenogastropoda</taxon>
        <taxon>Sorbeoconcha</taxon>
        <taxon>Cerithioidea</taxon>
        <taxon>Batillariidae</taxon>
        <taxon>Batillaria</taxon>
    </lineage>
</organism>
<evidence type="ECO:0000313" key="2">
    <source>
        <dbReference type="Proteomes" id="UP001519460"/>
    </source>
</evidence>
<dbReference type="Proteomes" id="UP001519460">
    <property type="component" value="Unassembled WGS sequence"/>
</dbReference>
<proteinExistence type="predicted"/>
<comment type="caution">
    <text evidence="1">The sequence shown here is derived from an EMBL/GenBank/DDBJ whole genome shotgun (WGS) entry which is preliminary data.</text>
</comment>
<sequence length="90" mass="10198">MRCQERGVGGGAMIDVSIDPCHPAAQFRVVQSVRSWLRKKFLCLAIGRKSLAVRPDQRPMHRTLSVIFRTTSGFDLESRNRIRPSISTED</sequence>
<accession>A0ABD0KPE8</accession>
<dbReference type="EMBL" id="JACVVK020000142">
    <property type="protein sequence ID" value="KAK7489128.1"/>
    <property type="molecule type" value="Genomic_DNA"/>
</dbReference>
<name>A0ABD0KPE8_9CAEN</name>
<protein>
    <submittedName>
        <fullName evidence="1">Uncharacterized protein</fullName>
    </submittedName>
</protein>